<reference evidence="2" key="1">
    <citation type="journal article" date="2023" name="Mol. Phylogenet. Evol.">
        <title>Genome-scale phylogeny and comparative genomics of the fungal order Sordariales.</title>
        <authorList>
            <person name="Hensen N."/>
            <person name="Bonometti L."/>
            <person name="Westerberg I."/>
            <person name="Brannstrom I.O."/>
            <person name="Guillou S."/>
            <person name="Cros-Aarteil S."/>
            <person name="Calhoun S."/>
            <person name="Haridas S."/>
            <person name="Kuo A."/>
            <person name="Mondo S."/>
            <person name="Pangilinan J."/>
            <person name="Riley R."/>
            <person name="LaButti K."/>
            <person name="Andreopoulos B."/>
            <person name="Lipzen A."/>
            <person name="Chen C."/>
            <person name="Yan M."/>
            <person name="Daum C."/>
            <person name="Ng V."/>
            <person name="Clum A."/>
            <person name="Steindorff A."/>
            <person name="Ohm R.A."/>
            <person name="Martin F."/>
            <person name="Silar P."/>
            <person name="Natvig D.O."/>
            <person name="Lalanne C."/>
            <person name="Gautier V."/>
            <person name="Ament-Velasquez S.L."/>
            <person name="Kruys A."/>
            <person name="Hutchinson M.I."/>
            <person name="Powell A.J."/>
            <person name="Barry K."/>
            <person name="Miller A.N."/>
            <person name="Grigoriev I.V."/>
            <person name="Debuchy R."/>
            <person name="Gladieux P."/>
            <person name="Hiltunen Thoren M."/>
            <person name="Johannesson H."/>
        </authorList>
    </citation>
    <scope>NUCLEOTIDE SEQUENCE</scope>
    <source>
        <strain evidence="2">CBS 532.94</strain>
    </source>
</reference>
<proteinExistence type="predicted"/>
<name>A0AAN7HCF3_9PEZI</name>
<feature type="signal peptide" evidence="1">
    <location>
        <begin position="1"/>
        <end position="16"/>
    </location>
</feature>
<dbReference type="Proteomes" id="UP001303760">
    <property type="component" value="Unassembled WGS sequence"/>
</dbReference>
<gene>
    <name evidence="2" type="ORF">C8A03DRAFT_33609</name>
</gene>
<sequence>MRFLVVLSLLAVLAASSPTTKQQPWDVAVEVSERFQNSTLTERDEQLSKRQDGGVIICRDINWAQGTCGYAKQPWNVCIRLDSPWWHTISSIGPDEYNAIVAYSDFNCGSSDQIAIFNPGYGLSRSQADLRTVGWNDKIGSFKVFQIPGKNCLGGDLNSHPAIDPLTDCNRCCEGCNRSGTGCCPAGAFC</sequence>
<dbReference type="EMBL" id="MU860098">
    <property type="protein sequence ID" value="KAK4238368.1"/>
    <property type="molecule type" value="Genomic_DNA"/>
</dbReference>
<organism evidence="2 3">
    <name type="scientific">Achaetomium macrosporum</name>
    <dbReference type="NCBI Taxonomy" id="79813"/>
    <lineage>
        <taxon>Eukaryota</taxon>
        <taxon>Fungi</taxon>
        <taxon>Dikarya</taxon>
        <taxon>Ascomycota</taxon>
        <taxon>Pezizomycotina</taxon>
        <taxon>Sordariomycetes</taxon>
        <taxon>Sordariomycetidae</taxon>
        <taxon>Sordariales</taxon>
        <taxon>Chaetomiaceae</taxon>
        <taxon>Achaetomium</taxon>
    </lineage>
</organism>
<protein>
    <submittedName>
        <fullName evidence="2">Uncharacterized protein</fullName>
    </submittedName>
</protein>
<keyword evidence="1" id="KW-0732">Signal</keyword>
<feature type="chain" id="PRO_5043035872" evidence="1">
    <location>
        <begin position="17"/>
        <end position="190"/>
    </location>
</feature>
<comment type="caution">
    <text evidence="2">The sequence shown here is derived from an EMBL/GenBank/DDBJ whole genome shotgun (WGS) entry which is preliminary data.</text>
</comment>
<evidence type="ECO:0000313" key="3">
    <source>
        <dbReference type="Proteomes" id="UP001303760"/>
    </source>
</evidence>
<reference evidence="2" key="2">
    <citation type="submission" date="2023-05" db="EMBL/GenBank/DDBJ databases">
        <authorList>
            <consortium name="Lawrence Berkeley National Laboratory"/>
            <person name="Steindorff A."/>
            <person name="Hensen N."/>
            <person name="Bonometti L."/>
            <person name="Westerberg I."/>
            <person name="Brannstrom I.O."/>
            <person name="Guillou S."/>
            <person name="Cros-Aarteil S."/>
            <person name="Calhoun S."/>
            <person name="Haridas S."/>
            <person name="Kuo A."/>
            <person name="Mondo S."/>
            <person name="Pangilinan J."/>
            <person name="Riley R."/>
            <person name="Labutti K."/>
            <person name="Andreopoulos B."/>
            <person name="Lipzen A."/>
            <person name="Chen C."/>
            <person name="Yanf M."/>
            <person name="Daum C."/>
            <person name="Ng V."/>
            <person name="Clum A."/>
            <person name="Ohm R."/>
            <person name="Martin F."/>
            <person name="Silar P."/>
            <person name="Natvig D."/>
            <person name="Lalanne C."/>
            <person name="Gautier V."/>
            <person name="Ament-Velasquez S.L."/>
            <person name="Kruys A."/>
            <person name="Hutchinson M.I."/>
            <person name="Powell A.J."/>
            <person name="Barry K."/>
            <person name="Miller A.N."/>
            <person name="Grigoriev I.V."/>
            <person name="Debuchy R."/>
            <person name="Gladieux P."/>
            <person name="Thoren M.H."/>
            <person name="Johannesson H."/>
        </authorList>
    </citation>
    <scope>NUCLEOTIDE SEQUENCE</scope>
    <source>
        <strain evidence="2">CBS 532.94</strain>
    </source>
</reference>
<evidence type="ECO:0000313" key="2">
    <source>
        <dbReference type="EMBL" id="KAK4238368.1"/>
    </source>
</evidence>
<evidence type="ECO:0000256" key="1">
    <source>
        <dbReference type="SAM" id="SignalP"/>
    </source>
</evidence>
<dbReference type="AlphaFoldDB" id="A0AAN7HCF3"/>
<keyword evidence="3" id="KW-1185">Reference proteome</keyword>
<accession>A0AAN7HCF3</accession>